<evidence type="ECO:0000313" key="3">
    <source>
        <dbReference type="Proteomes" id="UP001301769"/>
    </source>
</evidence>
<feature type="transmembrane region" description="Helical" evidence="1">
    <location>
        <begin position="350"/>
        <end position="372"/>
    </location>
</feature>
<evidence type="ECO:0000256" key="1">
    <source>
        <dbReference type="SAM" id="Phobius"/>
    </source>
</evidence>
<dbReference type="EMBL" id="MU858157">
    <property type="protein sequence ID" value="KAK4211090.1"/>
    <property type="molecule type" value="Genomic_DNA"/>
</dbReference>
<keyword evidence="3" id="KW-1185">Reference proteome</keyword>
<evidence type="ECO:0000313" key="2">
    <source>
        <dbReference type="EMBL" id="KAK4211090.1"/>
    </source>
</evidence>
<comment type="caution">
    <text evidence="2">The sequence shown here is derived from an EMBL/GenBank/DDBJ whole genome shotgun (WGS) entry which is preliminary data.</text>
</comment>
<protein>
    <submittedName>
        <fullName evidence="2">Uncharacterized protein</fullName>
    </submittedName>
</protein>
<gene>
    <name evidence="2" type="ORF">QBC37DRAFT_427535</name>
</gene>
<sequence>MLQRHGVIHNYVDFLTPSYPAFRTWPLNEHARIVWGNSMDVCRWIVQFSLFTPWISSKEGGPTGLETFHATVNFYLDQDMLDRRPSLWIVTSDRPMELFSDPAWIQVLESAEFSTPKYGPQNFRRLPPDMEIALFACNLGSYAWRGVLEILGSEVEKVDVASEHDESTFNLERMYRHVYRIEKRLAELSRILSDNIFVVRSFQALVMNSQLFPGHPLSAKRTGFSAQDYLSSDDTDPRQVLFHELQKAVTFLEASIGRVENLTREFTSTRDFILRRVALNRGKTIEWVTTESLKISFVMQSFTQVLGFAVLLLLPPIFISTFLGSSIFVFDVEIGEQGSVPSWEVSRQGLVLWLSTALPITAIFLVILYCIYWRSSGIRNPVSEYVVALGGVLRAGFSEYMRALFCLPRGTKNSKNTKETVYTSAGV</sequence>
<proteinExistence type="predicted"/>
<reference evidence="2" key="1">
    <citation type="journal article" date="2023" name="Mol. Phylogenet. Evol.">
        <title>Genome-scale phylogeny and comparative genomics of the fungal order Sordariales.</title>
        <authorList>
            <person name="Hensen N."/>
            <person name="Bonometti L."/>
            <person name="Westerberg I."/>
            <person name="Brannstrom I.O."/>
            <person name="Guillou S."/>
            <person name="Cros-Aarteil S."/>
            <person name="Calhoun S."/>
            <person name="Haridas S."/>
            <person name="Kuo A."/>
            <person name="Mondo S."/>
            <person name="Pangilinan J."/>
            <person name="Riley R."/>
            <person name="LaButti K."/>
            <person name="Andreopoulos B."/>
            <person name="Lipzen A."/>
            <person name="Chen C."/>
            <person name="Yan M."/>
            <person name="Daum C."/>
            <person name="Ng V."/>
            <person name="Clum A."/>
            <person name="Steindorff A."/>
            <person name="Ohm R.A."/>
            <person name="Martin F."/>
            <person name="Silar P."/>
            <person name="Natvig D.O."/>
            <person name="Lalanne C."/>
            <person name="Gautier V."/>
            <person name="Ament-Velasquez S.L."/>
            <person name="Kruys A."/>
            <person name="Hutchinson M.I."/>
            <person name="Powell A.J."/>
            <person name="Barry K."/>
            <person name="Miller A.N."/>
            <person name="Grigoriev I.V."/>
            <person name="Debuchy R."/>
            <person name="Gladieux P."/>
            <person name="Hiltunen Thoren M."/>
            <person name="Johannesson H."/>
        </authorList>
    </citation>
    <scope>NUCLEOTIDE SEQUENCE</scope>
    <source>
        <strain evidence="2">PSN293</strain>
    </source>
</reference>
<name>A0AAN7B7M5_9PEZI</name>
<keyword evidence="1" id="KW-1133">Transmembrane helix</keyword>
<dbReference type="AlphaFoldDB" id="A0AAN7B7M5"/>
<keyword evidence="1" id="KW-0812">Transmembrane</keyword>
<keyword evidence="1" id="KW-0472">Membrane</keyword>
<dbReference type="Proteomes" id="UP001301769">
    <property type="component" value="Unassembled WGS sequence"/>
</dbReference>
<feature type="transmembrane region" description="Helical" evidence="1">
    <location>
        <begin position="305"/>
        <end position="330"/>
    </location>
</feature>
<organism evidence="2 3">
    <name type="scientific">Rhypophila decipiens</name>
    <dbReference type="NCBI Taxonomy" id="261697"/>
    <lineage>
        <taxon>Eukaryota</taxon>
        <taxon>Fungi</taxon>
        <taxon>Dikarya</taxon>
        <taxon>Ascomycota</taxon>
        <taxon>Pezizomycotina</taxon>
        <taxon>Sordariomycetes</taxon>
        <taxon>Sordariomycetidae</taxon>
        <taxon>Sordariales</taxon>
        <taxon>Naviculisporaceae</taxon>
        <taxon>Rhypophila</taxon>
    </lineage>
</organism>
<reference evidence="2" key="2">
    <citation type="submission" date="2023-05" db="EMBL/GenBank/DDBJ databases">
        <authorList>
            <consortium name="Lawrence Berkeley National Laboratory"/>
            <person name="Steindorff A."/>
            <person name="Hensen N."/>
            <person name="Bonometti L."/>
            <person name="Westerberg I."/>
            <person name="Brannstrom I.O."/>
            <person name="Guillou S."/>
            <person name="Cros-Aarteil S."/>
            <person name="Calhoun S."/>
            <person name="Haridas S."/>
            <person name="Kuo A."/>
            <person name="Mondo S."/>
            <person name="Pangilinan J."/>
            <person name="Riley R."/>
            <person name="Labutti K."/>
            <person name="Andreopoulos B."/>
            <person name="Lipzen A."/>
            <person name="Chen C."/>
            <person name="Yanf M."/>
            <person name="Daum C."/>
            <person name="Ng V."/>
            <person name="Clum A."/>
            <person name="Ohm R."/>
            <person name="Martin F."/>
            <person name="Silar P."/>
            <person name="Natvig D."/>
            <person name="Lalanne C."/>
            <person name="Gautier V."/>
            <person name="Ament-Velasquez S.L."/>
            <person name="Kruys A."/>
            <person name="Hutchinson M.I."/>
            <person name="Powell A.J."/>
            <person name="Barry K."/>
            <person name="Miller A.N."/>
            <person name="Grigoriev I.V."/>
            <person name="Debuchy R."/>
            <person name="Gladieux P."/>
            <person name="Thoren M.H."/>
            <person name="Johannesson H."/>
        </authorList>
    </citation>
    <scope>NUCLEOTIDE SEQUENCE</scope>
    <source>
        <strain evidence="2">PSN293</strain>
    </source>
</reference>
<accession>A0AAN7B7M5</accession>